<dbReference type="EMBL" id="CAJOBB010007493">
    <property type="protein sequence ID" value="CAF4187787.1"/>
    <property type="molecule type" value="Genomic_DNA"/>
</dbReference>
<feature type="non-terminal residue" evidence="2">
    <location>
        <position position="279"/>
    </location>
</feature>
<feature type="transmembrane region" description="Helical" evidence="1">
    <location>
        <begin position="12"/>
        <end position="33"/>
    </location>
</feature>
<evidence type="ECO:0000313" key="3">
    <source>
        <dbReference type="EMBL" id="CAF4187787.1"/>
    </source>
</evidence>
<name>A0A815JC65_9BILA</name>
<proteinExistence type="predicted"/>
<dbReference type="AlphaFoldDB" id="A0A815JC65"/>
<organism evidence="2 4">
    <name type="scientific">Adineta steineri</name>
    <dbReference type="NCBI Taxonomy" id="433720"/>
    <lineage>
        <taxon>Eukaryota</taxon>
        <taxon>Metazoa</taxon>
        <taxon>Spiralia</taxon>
        <taxon>Gnathifera</taxon>
        <taxon>Rotifera</taxon>
        <taxon>Eurotatoria</taxon>
        <taxon>Bdelloidea</taxon>
        <taxon>Adinetida</taxon>
        <taxon>Adinetidae</taxon>
        <taxon>Adineta</taxon>
    </lineage>
</organism>
<evidence type="ECO:0000313" key="4">
    <source>
        <dbReference type="Proteomes" id="UP000663860"/>
    </source>
</evidence>
<keyword evidence="1" id="KW-0812">Transmembrane</keyword>
<reference evidence="2" key="1">
    <citation type="submission" date="2021-02" db="EMBL/GenBank/DDBJ databases">
        <authorList>
            <person name="Nowell W R."/>
        </authorList>
    </citation>
    <scope>NUCLEOTIDE SEQUENCE</scope>
</reference>
<dbReference type="EMBL" id="CAJNOE010001026">
    <property type="protein sequence ID" value="CAF1375991.1"/>
    <property type="molecule type" value="Genomic_DNA"/>
</dbReference>
<protein>
    <submittedName>
        <fullName evidence="2">Uncharacterized protein</fullName>
    </submittedName>
</protein>
<keyword evidence="1" id="KW-0472">Membrane</keyword>
<keyword evidence="1" id="KW-1133">Transmembrane helix</keyword>
<evidence type="ECO:0000313" key="2">
    <source>
        <dbReference type="EMBL" id="CAF1375991.1"/>
    </source>
</evidence>
<feature type="transmembrane region" description="Helical" evidence="1">
    <location>
        <begin position="83"/>
        <end position="106"/>
    </location>
</feature>
<dbReference type="Proteomes" id="UP000663860">
    <property type="component" value="Unassembled WGS sequence"/>
</dbReference>
<sequence length="279" mass="31586">MPSGKRALHAGLQYALTLAIAVLFISGVKILLFDQYGFNIVELLQKNGGKHDMSTGLLFSNSKKYVSSSHMICFIARVYDQTIGYLLVLALGLHHTGLDNIHILILNTDRRTNMKRLMETIKLINELALRSDYAILVDVGMPSAKNDYGFGVTDRILAYLYKQNRRSPLTCEYVVLTNADNFYSQSFGMKILPHINAKKDIIGWGFISRYYWPQSTSHINNKKQSIPQVVDDGTQRCMKVAFVTGAVDLGAVAYRLEFLRQYNLYFRGRNETYTSLSDG</sequence>
<comment type="caution">
    <text evidence="2">The sequence shown here is derived from an EMBL/GenBank/DDBJ whole genome shotgun (WGS) entry which is preliminary data.</text>
</comment>
<gene>
    <name evidence="2" type="ORF">IZO911_LOCUS38132</name>
    <name evidence="3" type="ORF">KXQ929_LOCUS39337</name>
</gene>
<evidence type="ECO:0000256" key="1">
    <source>
        <dbReference type="SAM" id="Phobius"/>
    </source>
</evidence>
<dbReference type="Proteomes" id="UP000663868">
    <property type="component" value="Unassembled WGS sequence"/>
</dbReference>
<accession>A0A815JC65</accession>